<evidence type="ECO:0000313" key="4">
    <source>
        <dbReference type="EMBL" id="QCT04512.1"/>
    </source>
</evidence>
<accession>A0A4P8XNR9</accession>
<dbReference type="KEGG" id="palo:E6C60_3807"/>
<feature type="chain" id="PRO_5039189704" evidence="2">
    <location>
        <begin position="19"/>
        <end position="630"/>
    </location>
</feature>
<organism evidence="4 5">
    <name type="scientific">Paenibacillus algicola</name>
    <dbReference type="NCBI Taxonomy" id="2565926"/>
    <lineage>
        <taxon>Bacteria</taxon>
        <taxon>Bacillati</taxon>
        <taxon>Bacillota</taxon>
        <taxon>Bacilli</taxon>
        <taxon>Bacillales</taxon>
        <taxon>Paenibacillaceae</taxon>
        <taxon>Paenibacillus</taxon>
    </lineage>
</organism>
<dbReference type="EMBL" id="CP040396">
    <property type="protein sequence ID" value="QCT04512.1"/>
    <property type="molecule type" value="Genomic_DNA"/>
</dbReference>
<dbReference type="InterPro" id="IPR012854">
    <property type="entry name" value="Cu_amine_oxidase-like_N"/>
</dbReference>
<evidence type="ECO:0000256" key="1">
    <source>
        <dbReference type="SAM" id="MobiDB-lite"/>
    </source>
</evidence>
<evidence type="ECO:0000313" key="5">
    <source>
        <dbReference type="Proteomes" id="UP000300879"/>
    </source>
</evidence>
<protein>
    <submittedName>
        <fullName evidence="4">Copper amine oxidase domain protein</fullName>
    </submittedName>
</protein>
<feature type="region of interest" description="Disordered" evidence="1">
    <location>
        <begin position="146"/>
        <end position="165"/>
    </location>
</feature>
<feature type="domain" description="Copper amine oxidase-like N-terminal" evidence="3">
    <location>
        <begin position="40"/>
        <end position="141"/>
    </location>
</feature>
<dbReference type="Proteomes" id="UP000300879">
    <property type="component" value="Chromosome"/>
</dbReference>
<keyword evidence="2" id="KW-0732">Signal</keyword>
<dbReference type="AlphaFoldDB" id="A0A4P8XNR9"/>
<evidence type="ECO:0000256" key="2">
    <source>
        <dbReference type="SAM" id="SignalP"/>
    </source>
</evidence>
<dbReference type="Gene3D" id="3.30.457.10">
    <property type="entry name" value="Copper amine oxidase-like, N-terminal domain"/>
    <property type="match status" value="1"/>
</dbReference>
<dbReference type="SUPFAM" id="SSF55383">
    <property type="entry name" value="Copper amine oxidase, domain N"/>
    <property type="match status" value="2"/>
</dbReference>
<sequence length="630" mass="69821">MSLLLAASLLGSTLAASAAWGAENQNVVLSLKQGSPSADINGAAAPIVKPVIKQGHLMVPLGVFSKAFGSQVTLEGTTRVTLLQGPHRLVMTIGSSTAWIDGRKIVLPVEPQMISDTLMVPLRAVAQGLGAKVGVDSKGRVSITMKVQDKQPSEEEGGFSGESVNQPTRIGNSYYGWSIDYPSGMMVNSYAGDESSVEFVDATGRYYMELYVSDAPEEQEPKALLAQLLRNAEDAGDLVVHREIVSRGSYPYARIFSRDSDEFIWETRMYYDNGRVYELYFADRDAVHYRDMSAFGGLLNSFQPVFPEGSAKAKVKDLSSVEEGLRMLNEPDYGITVGIPADWMYYDEYYYGKEGEGGFLMDVHSAPEGQQGDLKQWVQQLESYYADTFVPDAYELEKAVPISISGQEGQMVKVRYVDRGRWYTEYSFLIQHEGYRYELTYRVDDESTLAADMWEAVLASMIIDYDVVPGEFGNLGTPAYLQNSSAMVKRSSKAYAYTVSLPENWSSSRDWFESGNVEYELPGGTFEIDSVKNTARSTVLKHLQAYYNDKTSSSFGESEAKGLGVRNITLAGVPAVSFELHFPGKTFGHTERYLVFERDGIVHTVTIQLEDANATATQLQTLERVLQSVR</sequence>
<evidence type="ECO:0000259" key="3">
    <source>
        <dbReference type="Pfam" id="PF07833"/>
    </source>
</evidence>
<name>A0A4P8XNR9_9BACL</name>
<dbReference type="InterPro" id="IPR036582">
    <property type="entry name" value="Mao_N_sf"/>
</dbReference>
<proteinExistence type="predicted"/>
<reference evidence="4 5" key="1">
    <citation type="submission" date="2019-05" db="EMBL/GenBank/DDBJ databases">
        <authorList>
            <person name="Chen C."/>
        </authorList>
    </citation>
    <scope>NUCLEOTIDE SEQUENCE [LARGE SCALE GENOMIC DNA]</scope>
    <source>
        <strain evidence="4 5">HB172198</strain>
    </source>
</reference>
<dbReference type="Pfam" id="PF07833">
    <property type="entry name" value="Cu_amine_oxidN1"/>
    <property type="match status" value="1"/>
</dbReference>
<gene>
    <name evidence="4" type="ORF">E6C60_3807</name>
</gene>
<keyword evidence="5" id="KW-1185">Reference proteome</keyword>
<feature type="signal peptide" evidence="2">
    <location>
        <begin position="1"/>
        <end position="18"/>
    </location>
</feature>